<dbReference type="GO" id="GO:0005737">
    <property type="term" value="C:cytoplasm"/>
    <property type="evidence" value="ECO:0007669"/>
    <property type="project" value="UniProtKB-SubCell"/>
</dbReference>
<dbReference type="InterPro" id="IPR007110">
    <property type="entry name" value="Ig-like_dom"/>
</dbReference>
<dbReference type="AlphaFoldDB" id="A0A8S2NF94"/>
<dbReference type="GO" id="GO:0004672">
    <property type="term" value="F:protein kinase activity"/>
    <property type="evidence" value="ECO:0007669"/>
    <property type="project" value="TreeGrafter"/>
</dbReference>
<evidence type="ECO:0000313" key="7">
    <source>
        <dbReference type="Proteomes" id="UP000681720"/>
    </source>
</evidence>
<dbReference type="InterPro" id="IPR036179">
    <property type="entry name" value="Ig-like_dom_sf"/>
</dbReference>
<dbReference type="PROSITE" id="PS50835">
    <property type="entry name" value="IG_LIKE"/>
    <property type="match status" value="1"/>
</dbReference>
<dbReference type="SMART" id="SM00408">
    <property type="entry name" value="IGc2"/>
    <property type="match status" value="1"/>
</dbReference>
<dbReference type="InterPro" id="IPR013783">
    <property type="entry name" value="Ig-like_fold"/>
</dbReference>
<keyword evidence="3" id="KW-0393">Immunoglobulin domain</keyword>
<feature type="region of interest" description="Disordered" evidence="4">
    <location>
        <begin position="1"/>
        <end position="31"/>
    </location>
</feature>
<dbReference type="SUPFAM" id="SSF48726">
    <property type="entry name" value="Immunoglobulin"/>
    <property type="match status" value="1"/>
</dbReference>
<feature type="domain" description="Ig-like" evidence="5">
    <location>
        <begin position="1071"/>
        <end position="1160"/>
    </location>
</feature>
<dbReference type="Gene3D" id="2.60.40.10">
    <property type="entry name" value="Immunoglobulins"/>
    <property type="match status" value="1"/>
</dbReference>
<dbReference type="PANTHER" id="PTHR47633">
    <property type="entry name" value="IMMUNOGLOBULIN"/>
    <property type="match status" value="1"/>
</dbReference>
<evidence type="ECO:0000256" key="2">
    <source>
        <dbReference type="ARBA" id="ARBA00022490"/>
    </source>
</evidence>
<proteinExistence type="predicted"/>
<dbReference type="Pfam" id="PF07679">
    <property type="entry name" value="I-set"/>
    <property type="match status" value="1"/>
</dbReference>
<reference evidence="6" key="1">
    <citation type="submission" date="2021-02" db="EMBL/GenBank/DDBJ databases">
        <authorList>
            <person name="Nowell W R."/>
        </authorList>
    </citation>
    <scope>NUCLEOTIDE SEQUENCE</scope>
</reference>
<dbReference type="Proteomes" id="UP000681720">
    <property type="component" value="Unassembled WGS sequence"/>
</dbReference>
<evidence type="ECO:0000256" key="4">
    <source>
        <dbReference type="SAM" id="MobiDB-lite"/>
    </source>
</evidence>
<feature type="non-terminal residue" evidence="6">
    <location>
        <position position="1"/>
    </location>
</feature>
<evidence type="ECO:0000256" key="3">
    <source>
        <dbReference type="ARBA" id="ARBA00023319"/>
    </source>
</evidence>
<dbReference type="InterPro" id="IPR003599">
    <property type="entry name" value="Ig_sub"/>
</dbReference>
<protein>
    <recommendedName>
        <fullName evidence="5">Ig-like domain-containing protein</fullName>
    </recommendedName>
</protein>
<feature type="compositionally biased region" description="Basic residues" evidence="4">
    <location>
        <begin position="54"/>
        <end position="63"/>
    </location>
</feature>
<accession>A0A8S2NF94</accession>
<dbReference type="SMART" id="SM00409">
    <property type="entry name" value="IG"/>
    <property type="match status" value="1"/>
</dbReference>
<sequence>MLPDKLIKNSPTPLSQQKRHSENEQQQQSQQQLFTNTYSLGQESSFISSSNNHNHNHNNNKRYRPTESQSLTRATDFHHNRQYPMKLQNFQPSATNNKEQQKQNKITTCYEYEFKKRRHSSSENNNQQYRNDLNLQREYLDCLNDLTDEYKKFHRENNSLNNQKNKTTYETKEQYKHSEDVYRHLPTSVSRGEDQNTYQCSLSENLLHKQLKPIVKTVLTLSVDNLKTLEDSLKHQQRLVKPVHIHSSTNSIPDETSIKYVRAERLPVDVILTKSQITKTQGEHSSTVVKDVQHACRKVTTNIRQPLRRRTIEGQHELHVFDKPITSGKIQSVEFTISKPIEILPTKHSSTNITKSARGDCFHTVDIGSILTHQRTPSDPYDLCNRSGFIQSNLSKKPIEFSLPTSTHHSSTIVKLNRTPASSVFLDNIQTKIKSQREVRFADQPIQPHSANTVECIVPKSIMKQLEHTTTIVAEKQPSRHVYGKETRTKHDTKYFHDTVHIEEEIEVILPRRKREQVEHSATILKHSRVFERPVIVPSVSKLIADIPASTQITSIKPTEILLTEDNSYKQDRELNNVTRYRQFDDMELILENPYVYDSSTTLIANIQPDFELKSIQQKLNKDEESREFHKHKSYIQENIQSESICQRPLKRTPFMQQPIEESSTNSTIELNRDRQIKPFELILPRLDIESSTSTIAAQVSPMIAGLPTKIDVPSNIETSLSNVLIERKKHIDNEIELIVSKPKYIDKSTSTLIADVQAKLETKEIRPNEIQPEISSATFSFNQSTECIIPESVEMHMKQPIVQDSSTTLLANVQSTLDTRPIQIQTNTNQSLEQSASTVSFETRFQQNQPSADDLVLPRPQIQESTSVMLADIHFTLDTSQKHIIIPPPPQHPIESSSQFILEQGIESQQEQSYGLPTIHADLNQPVEFVFNLEDGNASTISQQYRQDYNTRMLTSATNGTDKSLSLSTENSARQFKPIEFVVSGGLSGFNNSVEKYATVGDGSYTTTTTTKRTITSSDTGGYNETTNRSVIRGIRPYDQVDLVLQPDSSLSSTSKVLTTTVGLDSNHAPYFALSLHDQTTREGESVLFEVVVSAQPSAEIVWDKDGKLIGDDSAFRLDYYGDGRTTLYIPEAFFDDQGNYTCTATNSLGTCRTTARLTVDSTGEGSAPKRRHMDDSSVFYYEQGPRQTLESYHLYSQPSRTITQVTEETEIYQIPSERQHNEIKYSIHGSQPKFQP</sequence>
<keyword evidence="2" id="KW-0963">Cytoplasm</keyword>
<gene>
    <name evidence="6" type="ORF">GIL414_LOCUS11524</name>
</gene>
<dbReference type="InterPro" id="IPR013098">
    <property type="entry name" value="Ig_I-set"/>
</dbReference>
<dbReference type="FunFam" id="2.60.40.10:FF:000425">
    <property type="entry name" value="Myosin light chain kinase"/>
    <property type="match status" value="1"/>
</dbReference>
<dbReference type="PANTHER" id="PTHR47633:SF8">
    <property type="entry name" value="SPEG NEIGHBOR PROTEIN"/>
    <property type="match status" value="1"/>
</dbReference>
<dbReference type="EMBL" id="CAJOBJ010004328">
    <property type="protein sequence ID" value="CAF3996807.1"/>
    <property type="molecule type" value="Genomic_DNA"/>
</dbReference>
<evidence type="ECO:0000313" key="6">
    <source>
        <dbReference type="EMBL" id="CAF3996807.1"/>
    </source>
</evidence>
<name>A0A8S2NF94_9BILA</name>
<evidence type="ECO:0000259" key="5">
    <source>
        <dbReference type="PROSITE" id="PS50835"/>
    </source>
</evidence>
<comment type="subcellular location">
    <subcellularLocation>
        <location evidence="1">Cytoplasm</location>
    </subcellularLocation>
</comment>
<comment type="caution">
    <text evidence="6">The sequence shown here is derived from an EMBL/GenBank/DDBJ whole genome shotgun (WGS) entry which is preliminary data.</text>
</comment>
<dbReference type="InterPro" id="IPR003598">
    <property type="entry name" value="Ig_sub2"/>
</dbReference>
<organism evidence="6 7">
    <name type="scientific">Rotaria magnacalcarata</name>
    <dbReference type="NCBI Taxonomy" id="392030"/>
    <lineage>
        <taxon>Eukaryota</taxon>
        <taxon>Metazoa</taxon>
        <taxon>Spiralia</taxon>
        <taxon>Gnathifera</taxon>
        <taxon>Rotifera</taxon>
        <taxon>Eurotatoria</taxon>
        <taxon>Bdelloidea</taxon>
        <taxon>Philodinida</taxon>
        <taxon>Philodinidae</taxon>
        <taxon>Rotaria</taxon>
    </lineage>
</organism>
<evidence type="ECO:0000256" key="1">
    <source>
        <dbReference type="ARBA" id="ARBA00004496"/>
    </source>
</evidence>
<feature type="region of interest" description="Disordered" evidence="4">
    <location>
        <begin position="44"/>
        <end position="69"/>
    </location>
</feature>